<sequence length="59" mass="6678">MRGFVQNSLLLILLLGCASTPTEAIEVARREVIKKLEMGCLEDVFWGMQPDYPLTDYTT</sequence>
<dbReference type="AlphaFoldDB" id="A0A382KYF8"/>
<dbReference type="EMBL" id="UINC01083618">
    <property type="protein sequence ID" value="SVC29490.1"/>
    <property type="molecule type" value="Genomic_DNA"/>
</dbReference>
<reference evidence="1" key="1">
    <citation type="submission" date="2018-05" db="EMBL/GenBank/DDBJ databases">
        <authorList>
            <person name="Lanie J.A."/>
            <person name="Ng W.-L."/>
            <person name="Kazmierczak K.M."/>
            <person name="Andrzejewski T.M."/>
            <person name="Davidsen T.M."/>
            <person name="Wayne K.J."/>
            <person name="Tettelin H."/>
            <person name="Glass J.I."/>
            <person name="Rusch D."/>
            <person name="Podicherti R."/>
            <person name="Tsui H.-C.T."/>
            <person name="Winkler M.E."/>
        </authorList>
    </citation>
    <scope>NUCLEOTIDE SEQUENCE</scope>
</reference>
<name>A0A382KYF8_9ZZZZ</name>
<organism evidence="1">
    <name type="scientific">marine metagenome</name>
    <dbReference type="NCBI Taxonomy" id="408172"/>
    <lineage>
        <taxon>unclassified sequences</taxon>
        <taxon>metagenomes</taxon>
        <taxon>ecological metagenomes</taxon>
    </lineage>
</organism>
<dbReference type="PROSITE" id="PS51257">
    <property type="entry name" value="PROKAR_LIPOPROTEIN"/>
    <property type="match status" value="1"/>
</dbReference>
<feature type="non-terminal residue" evidence="1">
    <location>
        <position position="59"/>
    </location>
</feature>
<gene>
    <name evidence="1" type="ORF">METZ01_LOCUS282344</name>
</gene>
<proteinExistence type="predicted"/>
<evidence type="ECO:0000313" key="1">
    <source>
        <dbReference type="EMBL" id="SVC29490.1"/>
    </source>
</evidence>
<accession>A0A382KYF8</accession>
<protein>
    <submittedName>
        <fullName evidence="1">Uncharacterized protein</fullName>
    </submittedName>
</protein>